<name>A0ABP9X3R4_9CHLR</name>
<protein>
    <submittedName>
        <fullName evidence="1">Uncharacterized protein</fullName>
    </submittedName>
</protein>
<proteinExistence type="predicted"/>
<evidence type="ECO:0000313" key="2">
    <source>
        <dbReference type="Proteomes" id="UP001428290"/>
    </source>
</evidence>
<keyword evidence="2" id="KW-1185">Reference proteome</keyword>
<dbReference type="EMBL" id="BAABRU010000014">
    <property type="protein sequence ID" value="GAA5530024.1"/>
    <property type="molecule type" value="Genomic_DNA"/>
</dbReference>
<sequence length="37" mass="4255">MKDEMRSRELGIRSQGTETSIKQTSWILVSFVDQALI</sequence>
<comment type="caution">
    <text evidence="1">The sequence shown here is derived from an EMBL/GenBank/DDBJ whole genome shotgun (WGS) entry which is preliminary data.</text>
</comment>
<reference evidence="1 2" key="1">
    <citation type="submission" date="2024-02" db="EMBL/GenBank/DDBJ databases">
        <title>Herpetosiphon gulosus NBRC 112829.</title>
        <authorList>
            <person name="Ichikawa N."/>
            <person name="Katano-Makiyama Y."/>
            <person name="Hidaka K."/>
        </authorList>
    </citation>
    <scope>NUCLEOTIDE SEQUENCE [LARGE SCALE GENOMIC DNA]</scope>
    <source>
        <strain evidence="1 2">NBRC 112829</strain>
    </source>
</reference>
<gene>
    <name evidence="1" type="ORF">Hgul01_03838</name>
</gene>
<dbReference type="Proteomes" id="UP001428290">
    <property type="component" value="Unassembled WGS sequence"/>
</dbReference>
<evidence type="ECO:0000313" key="1">
    <source>
        <dbReference type="EMBL" id="GAA5530024.1"/>
    </source>
</evidence>
<organism evidence="1 2">
    <name type="scientific">Herpetosiphon gulosus</name>
    <dbReference type="NCBI Taxonomy" id="1973496"/>
    <lineage>
        <taxon>Bacteria</taxon>
        <taxon>Bacillati</taxon>
        <taxon>Chloroflexota</taxon>
        <taxon>Chloroflexia</taxon>
        <taxon>Herpetosiphonales</taxon>
        <taxon>Herpetosiphonaceae</taxon>
        <taxon>Herpetosiphon</taxon>
    </lineage>
</organism>
<accession>A0ABP9X3R4</accession>